<proteinExistence type="predicted"/>
<dbReference type="RefSeq" id="WP_184026491.1">
    <property type="nucleotide sequence ID" value="NZ_JACHFN010000003.1"/>
</dbReference>
<reference evidence="2 3" key="1">
    <citation type="submission" date="2020-08" db="EMBL/GenBank/DDBJ databases">
        <title>Genomic Encyclopedia of Type Strains, Phase IV (KMG-IV): sequencing the most valuable type-strain genomes for metagenomic binning, comparative biology and taxonomic classification.</title>
        <authorList>
            <person name="Goeker M."/>
        </authorList>
    </citation>
    <scope>NUCLEOTIDE SEQUENCE [LARGE SCALE GENOMIC DNA]</scope>
    <source>
        <strain evidence="2 3">DSM 101791</strain>
    </source>
</reference>
<sequence>MRGLSLLLALGALLGALGAGFLAGRATLPPGPGDAAARVSQAAAQPLTATLPGDPRELIPLVPGPGEGPGQTPPGLPQPGPQPPPGQAPGEGECTVLLHRDGQFYRLQPGQPGTGQPGQGQPQPGPGQRGDGQPGADSDELFPLEPFGPGPGLPDLPGLPPTQPDQPGLDLRV</sequence>
<dbReference type="AlphaFoldDB" id="A0A7W8GDL7"/>
<organism evidence="2 3">
    <name type="scientific">Deinococcus budaensis</name>
    <dbReference type="NCBI Taxonomy" id="1665626"/>
    <lineage>
        <taxon>Bacteria</taxon>
        <taxon>Thermotogati</taxon>
        <taxon>Deinococcota</taxon>
        <taxon>Deinococci</taxon>
        <taxon>Deinococcales</taxon>
        <taxon>Deinococcaceae</taxon>
        <taxon>Deinococcus</taxon>
    </lineage>
</organism>
<gene>
    <name evidence="2" type="ORF">HNQ09_001087</name>
</gene>
<keyword evidence="3" id="KW-1185">Reference proteome</keyword>
<dbReference type="EMBL" id="JACHFN010000003">
    <property type="protein sequence ID" value="MBB5233657.1"/>
    <property type="molecule type" value="Genomic_DNA"/>
</dbReference>
<protein>
    <submittedName>
        <fullName evidence="2">Uncharacterized protein</fullName>
    </submittedName>
</protein>
<evidence type="ECO:0000313" key="3">
    <source>
        <dbReference type="Proteomes" id="UP000525389"/>
    </source>
</evidence>
<evidence type="ECO:0000313" key="2">
    <source>
        <dbReference type="EMBL" id="MBB5233657.1"/>
    </source>
</evidence>
<dbReference type="Proteomes" id="UP000525389">
    <property type="component" value="Unassembled WGS sequence"/>
</dbReference>
<feature type="region of interest" description="Disordered" evidence="1">
    <location>
        <begin position="47"/>
        <end position="173"/>
    </location>
</feature>
<feature type="compositionally biased region" description="Pro residues" evidence="1">
    <location>
        <begin position="71"/>
        <end position="87"/>
    </location>
</feature>
<feature type="compositionally biased region" description="Pro residues" evidence="1">
    <location>
        <begin position="146"/>
        <end position="164"/>
    </location>
</feature>
<comment type="caution">
    <text evidence="2">The sequence shown here is derived from an EMBL/GenBank/DDBJ whole genome shotgun (WGS) entry which is preliminary data.</text>
</comment>
<evidence type="ECO:0000256" key="1">
    <source>
        <dbReference type="SAM" id="MobiDB-lite"/>
    </source>
</evidence>
<accession>A0A7W8GDL7</accession>
<name>A0A7W8GDL7_9DEIO</name>